<gene>
    <name evidence="2" type="ORF">FWK35_00002694</name>
</gene>
<keyword evidence="3" id="KW-1185">Reference proteome</keyword>
<organism evidence="2 3">
    <name type="scientific">Aphis craccivora</name>
    <name type="common">Cowpea aphid</name>
    <dbReference type="NCBI Taxonomy" id="307492"/>
    <lineage>
        <taxon>Eukaryota</taxon>
        <taxon>Metazoa</taxon>
        <taxon>Ecdysozoa</taxon>
        <taxon>Arthropoda</taxon>
        <taxon>Hexapoda</taxon>
        <taxon>Insecta</taxon>
        <taxon>Pterygota</taxon>
        <taxon>Neoptera</taxon>
        <taxon>Paraneoptera</taxon>
        <taxon>Hemiptera</taxon>
        <taxon>Sternorrhyncha</taxon>
        <taxon>Aphidomorpha</taxon>
        <taxon>Aphidoidea</taxon>
        <taxon>Aphididae</taxon>
        <taxon>Aphidini</taxon>
        <taxon>Aphis</taxon>
        <taxon>Aphis</taxon>
    </lineage>
</organism>
<protein>
    <submittedName>
        <fullName evidence="2">Uncharacterized protein</fullName>
    </submittedName>
</protein>
<dbReference type="AlphaFoldDB" id="A0A6G0ZFT3"/>
<keyword evidence="1" id="KW-0732">Signal</keyword>
<evidence type="ECO:0000313" key="2">
    <source>
        <dbReference type="EMBL" id="KAF0769921.1"/>
    </source>
</evidence>
<feature type="signal peptide" evidence="1">
    <location>
        <begin position="1"/>
        <end position="18"/>
    </location>
</feature>
<feature type="chain" id="PRO_5026266315" evidence="1">
    <location>
        <begin position="19"/>
        <end position="138"/>
    </location>
</feature>
<comment type="caution">
    <text evidence="2">The sequence shown here is derived from an EMBL/GenBank/DDBJ whole genome shotgun (WGS) entry which is preliminary data.</text>
</comment>
<dbReference type="OrthoDB" id="10548315at2759"/>
<reference evidence="2 3" key="1">
    <citation type="submission" date="2019-08" db="EMBL/GenBank/DDBJ databases">
        <title>Whole genome of Aphis craccivora.</title>
        <authorList>
            <person name="Voronova N.V."/>
            <person name="Shulinski R.S."/>
            <person name="Bandarenka Y.V."/>
            <person name="Zhorov D.G."/>
            <person name="Warner D."/>
        </authorList>
    </citation>
    <scope>NUCLEOTIDE SEQUENCE [LARGE SCALE GENOMIC DNA]</scope>
    <source>
        <strain evidence="2">180601</strain>
        <tissue evidence="2">Whole Body</tissue>
    </source>
</reference>
<dbReference type="Proteomes" id="UP000478052">
    <property type="component" value="Unassembled WGS sequence"/>
</dbReference>
<proteinExistence type="predicted"/>
<sequence length="138" mass="16072">MISLTVIVMLYSLRSVLPTHNIRAYQHLPLNIMIGPIIDKNMCSLSTGKLSNDNSWDNKDFDVFLMSVSGLKPFIILRETADENKDTNDDQENMYKTEELKPDIDLNKIQYFSKSYHIGRIHLEQINTLRLLNRTKQK</sequence>
<name>A0A6G0ZFT3_APHCR</name>
<evidence type="ECO:0000256" key="1">
    <source>
        <dbReference type="SAM" id="SignalP"/>
    </source>
</evidence>
<evidence type="ECO:0000313" key="3">
    <source>
        <dbReference type="Proteomes" id="UP000478052"/>
    </source>
</evidence>
<dbReference type="EMBL" id="VUJU01000510">
    <property type="protein sequence ID" value="KAF0769921.1"/>
    <property type="molecule type" value="Genomic_DNA"/>
</dbReference>
<accession>A0A6G0ZFT3</accession>